<name>A0A1G8RUT7_9EURY</name>
<protein>
    <submittedName>
        <fullName evidence="2">Uncharacterized protein</fullName>
    </submittedName>
</protein>
<dbReference type="OrthoDB" id="198318at2157"/>
<reference evidence="2 3" key="1">
    <citation type="submission" date="2016-10" db="EMBL/GenBank/DDBJ databases">
        <authorList>
            <person name="de Groot N.N."/>
        </authorList>
    </citation>
    <scope>NUCLEOTIDE SEQUENCE [LARGE SCALE GENOMIC DNA]</scope>
    <source>
        <strain evidence="2 3">IBRC-M10015</strain>
    </source>
</reference>
<dbReference type="AlphaFoldDB" id="A0A1G8RUT7"/>
<organism evidence="2 3">
    <name type="scientific">Halovenus aranensis</name>
    <dbReference type="NCBI Taxonomy" id="890420"/>
    <lineage>
        <taxon>Archaea</taxon>
        <taxon>Methanobacteriati</taxon>
        <taxon>Methanobacteriota</taxon>
        <taxon>Stenosarchaea group</taxon>
        <taxon>Halobacteria</taxon>
        <taxon>Halobacteriales</taxon>
        <taxon>Haloarculaceae</taxon>
        <taxon>Halovenus</taxon>
    </lineage>
</organism>
<evidence type="ECO:0000256" key="1">
    <source>
        <dbReference type="SAM" id="MobiDB-lite"/>
    </source>
</evidence>
<feature type="region of interest" description="Disordered" evidence="1">
    <location>
        <begin position="121"/>
        <end position="142"/>
    </location>
</feature>
<dbReference type="InterPro" id="IPR055536">
    <property type="entry name" value="DUF7112"/>
</dbReference>
<evidence type="ECO:0000313" key="3">
    <source>
        <dbReference type="Proteomes" id="UP000198856"/>
    </source>
</evidence>
<evidence type="ECO:0000313" key="2">
    <source>
        <dbReference type="EMBL" id="SDJ20693.1"/>
    </source>
</evidence>
<gene>
    <name evidence="2" type="ORF">SAMN05216226_101132</name>
</gene>
<dbReference type="Proteomes" id="UP000198856">
    <property type="component" value="Unassembled WGS sequence"/>
</dbReference>
<accession>A0A1G8RUT7</accession>
<dbReference type="Pfam" id="PF23424">
    <property type="entry name" value="DUF7112"/>
    <property type="match status" value="1"/>
</dbReference>
<sequence length="142" mass="15696">MHDRVPSDHETVVSHRVHLSTVGRTRRKQLVLPDSLDCTLDDVVSLSLEGDQVWTQLTASLDGEATIQGAFGTRQLARTGDGDDELRAWLADHDLQDGDALVFDVLRTGYAYGLRRPGERIVYSPPEQPDSSLADIARDLDT</sequence>
<proteinExistence type="predicted"/>
<dbReference type="EMBL" id="FNFC01000001">
    <property type="protein sequence ID" value="SDJ20693.1"/>
    <property type="molecule type" value="Genomic_DNA"/>
</dbReference>
<dbReference type="STRING" id="890420.SAMN05216226_101132"/>
<dbReference type="RefSeq" id="WP_092698381.1">
    <property type="nucleotide sequence ID" value="NZ_FNFC01000001.1"/>
</dbReference>
<keyword evidence="3" id="KW-1185">Reference proteome</keyword>